<dbReference type="EMBL" id="DQ845075">
    <property type="protein sequence ID" value="ABI54259.1"/>
    <property type="molecule type" value="Genomic_DNA"/>
</dbReference>
<organism evidence="2 3">
    <name type="scientific">Finch circovirus</name>
    <dbReference type="NCBI Taxonomy" id="400122"/>
    <lineage>
        <taxon>Viruses</taxon>
        <taxon>Monodnaviria</taxon>
        <taxon>Shotokuvirae</taxon>
        <taxon>Cressdnaviricota</taxon>
        <taxon>Arfiviricetes</taxon>
        <taxon>Cirlivirales</taxon>
        <taxon>Circoviridae</taxon>
        <taxon>Circovirus</taxon>
        <taxon>Circovirus finch</taxon>
    </lineage>
</organism>
<sequence length="149" mass="16624">MAQGQCARSAFGRPSILRRQLWGCKAWPTLGGSRAATRQGTALRAVNTREVKSSIVDGVLLHALRSIFKSQTVPNKPSVDPPKQGLQVAFLFIVPVIWVGVACNYYFLRRELHIAALNGHLVWVTVTEAEQFTERDPPIKVIYDDHVFV</sequence>
<keyword evidence="1" id="KW-0812">Transmembrane</keyword>
<proteinExistence type="predicted"/>
<evidence type="ECO:0000256" key="1">
    <source>
        <dbReference type="SAM" id="Phobius"/>
    </source>
</evidence>
<dbReference type="RefSeq" id="YP_803550.1">
    <property type="nucleotide sequence ID" value="NC_008522.1"/>
</dbReference>
<feature type="transmembrane region" description="Helical" evidence="1">
    <location>
        <begin position="86"/>
        <end position="108"/>
    </location>
</feature>
<reference evidence="2 3" key="1">
    <citation type="journal article" date="2007" name="Avian Pathol.">
        <title>Molecular characterization of novel circoviruses from finch and gull.</title>
        <authorList>
            <person name="Todd D."/>
            <person name="Scott A.N."/>
            <person name="Fringuelli E."/>
            <person name="Shivraprasad H.L."/>
            <person name="Gavier-Widen D."/>
            <person name="Smyth J.A."/>
        </authorList>
    </citation>
    <scope>NUCLEOTIDE SEQUENCE [LARGE SCALE GENOMIC DNA]</scope>
</reference>
<dbReference type="Proteomes" id="UP000112597">
    <property type="component" value="Segment"/>
</dbReference>
<accession>Q06J74</accession>
<keyword evidence="1" id="KW-1133">Transmembrane helix</keyword>
<dbReference type="KEGG" id="vg:4443106"/>
<protein>
    <submittedName>
        <fullName evidence="2">Uncharacterized protein</fullName>
    </submittedName>
</protein>
<name>Q06J74_9CIRC</name>
<evidence type="ECO:0000313" key="2">
    <source>
        <dbReference type="EMBL" id="ABI54259.1"/>
    </source>
</evidence>
<keyword evidence="1" id="KW-0472">Membrane</keyword>
<keyword evidence="3" id="KW-1185">Reference proteome</keyword>
<evidence type="ECO:0000313" key="3">
    <source>
        <dbReference type="Proteomes" id="UP000112597"/>
    </source>
</evidence>
<dbReference type="GeneID" id="4443106"/>